<sequence>MSIEQKDKEQMERLIASEKYQQILDKLCAIIDMVFEEEMPSFTVLNYTHKALKDAGVTLEEIAPVALADNHFLNFTILKMDYIKSEKTMHFSKDFLIRNMIEFYLQKTNPKALSDYLKKAGLKGKYATSLKKWFTEATDTELVAAVSAYLKELKKKRKGAEQTSSQTATPQDWERLSVVYPKLTKQVLKDFDEYNVVTAGIPLAEITQKSQDLGVTFSEELTLFFEHIGELRLEGVEIRFTDLYTDVFNGKDYLVLGEFWKYGDGDKLLYAPDTQQIFCFAHEYAKPKVIKQADTMTEFVEKKLVAYLKSK</sequence>
<evidence type="ECO:0000313" key="1">
    <source>
        <dbReference type="EMBL" id="SDX13740.1"/>
    </source>
</evidence>
<accession>A0A1H2Z8K8</accession>
<dbReference type="InterPro" id="IPR037883">
    <property type="entry name" value="Knr4/Smi1-like_sf"/>
</dbReference>
<evidence type="ECO:0000313" key="2">
    <source>
        <dbReference type="Proteomes" id="UP000182771"/>
    </source>
</evidence>
<keyword evidence="2" id="KW-1185">Reference proteome</keyword>
<name>A0A1H2Z8K8_9FLAO</name>
<dbReference type="RefSeq" id="WP_016419293.1">
    <property type="nucleotide sequence ID" value="NZ_FNND01000009.1"/>
</dbReference>
<gene>
    <name evidence="1" type="ORF">SAMN05444420_10953</name>
</gene>
<reference evidence="1 2" key="1">
    <citation type="submission" date="2016-10" db="EMBL/GenBank/DDBJ databases">
        <authorList>
            <person name="Varghese N."/>
            <person name="Submissions S."/>
        </authorList>
    </citation>
    <scope>NUCLEOTIDE SEQUENCE [LARGE SCALE GENOMIC DNA]</scope>
    <source>
        <strain evidence="1 2">DSM 11449</strain>
    </source>
</reference>
<organism evidence="1 2">
    <name type="scientific">Capnocytophaga granulosa</name>
    <dbReference type="NCBI Taxonomy" id="45242"/>
    <lineage>
        <taxon>Bacteria</taxon>
        <taxon>Pseudomonadati</taxon>
        <taxon>Bacteroidota</taxon>
        <taxon>Flavobacteriia</taxon>
        <taxon>Flavobacteriales</taxon>
        <taxon>Flavobacteriaceae</taxon>
        <taxon>Capnocytophaga</taxon>
    </lineage>
</organism>
<dbReference type="SUPFAM" id="SSF160631">
    <property type="entry name" value="SMI1/KNR4-like"/>
    <property type="match status" value="1"/>
</dbReference>
<dbReference type="GeneID" id="85018172"/>
<dbReference type="OrthoDB" id="1147321at2"/>
<proteinExistence type="predicted"/>
<dbReference type="EMBL" id="FNND01000009">
    <property type="protein sequence ID" value="SDX13740.1"/>
    <property type="molecule type" value="Genomic_DNA"/>
</dbReference>
<dbReference type="AlphaFoldDB" id="A0A1H2Z8K8"/>
<comment type="caution">
    <text evidence="1">The sequence shown here is derived from an EMBL/GenBank/DDBJ whole genome shotgun (WGS) entry which is preliminary data.</text>
</comment>
<dbReference type="Proteomes" id="UP000182771">
    <property type="component" value="Unassembled WGS sequence"/>
</dbReference>
<protein>
    <submittedName>
        <fullName evidence="1">Uncharacterized protein</fullName>
    </submittedName>
</protein>